<dbReference type="VEuPathDB" id="FungiDB:P174DRAFT_441634"/>
<accession>A0A2I1C9S3</accession>
<dbReference type="GeneID" id="36534693"/>
<evidence type="ECO:0000313" key="1">
    <source>
        <dbReference type="EMBL" id="PKX94346.1"/>
    </source>
</evidence>
<evidence type="ECO:0000313" key="2">
    <source>
        <dbReference type="Proteomes" id="UP000234474"/>
    </source>
</evidence>
<organism evidence="1 2">
    <name type="scientific">Aspergillus novofumigatus (strain IBT 16806)</name>
    <dbReference type="NCBI Taxonomy" id="1392255"/>
    <lineage>
        <taxon>Eukaryota</taxon>
        <taxon>Fungi</taxon>
        <taxon>Dikarya</taxon>
        <taxon>Ascomycota</taxon>
        <taxon>Pezizomycotina</taxon>
        <taxon>Eurotiomycetes</taxon>
        <taxon>Eurotiomycetidae</taxon>
        <taxon>Eurotiales</taxon>
        <taxon>Aspergillaceae</taxon>
        <taxon>Aspergillus</taxon>
        <taxon>Aspergillus subgen. Fumigati</taxon>
    </lineage>
</organism>
<name>A0A2I1C9S3_ASPN1</name>
<sequence>MWILEAGAMMFSGENSLALVVWVLQTGMSEPATSAPLHPSPEDQAKVSTFCEILQPSTKLQRRTYRLCLQFFPQAHHSSYAPQQ</sequence>
<comment type="caution">
    <text evidence="1">The sequence shown here is derived from an EMBL/GenBank/DDBJ whole genome shotgun (WGS) entry which is preliminary data.</text>
</comment>
<gene>
    <name evidence="1" type="ORF">P174DRAFT_441634</name>
</gene>
<dbReference type="RefSeq" id="XP_024682941.1">
    <property type="nucleotide sequence ID" value="XM_024827368.1"/>
</dbReference>
<dbReference type="EMBL" id="MSZS01000004">
    <property type="protein sequence ID" value="PKX94346.1"/>
    <property type="molecule type" value="Genomic_DNA"/>
</dbReference>
<keyword evidence="2" id="KW-1185">Reference proteome</keyword>
<protein>
    <submittedName>
        <fullName evidence="1">Uncharacterized protein</fullName>
    </submittedName>
</protein>
<dbReference type="Proteomes" id="UP000234474">
    <property type="component" value="Unassembled WGS sequence"/>
</dbReference>
<reference evidence="2" key="1">
    <citation type="journal article" date="2018" name="Proc. Natl. Acad. Sci. U.S.A.">
        <title>Linking secondary metabolites to gene clusters through genome sequencing of six diverse Aspergillus species.</title>
        <authorList>
            <person name="Kaerboelling I."/>
            <person name="Vesth T.C."/>
            <person name="Frisvad J.C."/>
            <person name="Nybo J.L."/>
            <person name="Theobald S."/>
            <person name="Kuo A."/>
            <person name="Bowyer P."/>
            <person name="Matsuda Y."/>
            <person name="Mondo S."/>
            <person name="Lyhne E.K."/>
            <person name="Kogle M.E."/>
            <person name="Clum A."/>
            <person name="Lipzen A."/>
            <person name="Salamov A."/>
            <person name="Ngan C.Y."/>
            <person name="Daum C."/>
            <person name="Chiniquy J."/>
            <person name="Barry K."/>
            <person name="LaButti K."/>
            <person name="Haridas S."/>
            <person name="Simmons B.A."/>
            <person name="Magnuson J.K."/>
            <person name="Mortensen U.H."/>
            <person name="Larsen T.O."/>
            <person name="Grigoriev I.V."/>
            <person name="Baker S.E."/>
            <person name="Andersen M.R."/>
        </authorList>
    </citation>
    <scope>NUCLEOTIDE SEQUENCE [LARGE SCALE GENOMIC DNA]</scope>
    <source>
        <strain evidence="2">IBT 16806</strain>
    </source>
</reference>
<proteinExistence type="predicted"/>
<dbReference type="AlphaFoldDB" id="A0A2I1C9S3"/>